<dbReference type="InterPro" id="IPR053812">
    <property type="entry name" value="HTH_Sigma70_ECF-like"/>
</dbReference>
<dbReference type="EMBL" id="VUMZ01000008">
    <property type="protein sequence ID" value="MST52408.1"/>
    <property type="molecule type" value="Genomic_DNA"/>
</dbReference>
<evidence type="ECO:0000259" key="1">
    <source>
        <dbReference type="Pfam" id="PF07638"/>
    </source>
</evidence>
<dbReference type="NCBIfam" id="TIGR02937">
    <property type="entry name" value="sigma70-ECF"/>
    <property type="match status" value="1"/>
</dbReference>
<dbReference type="Proteomes" id="UP000474676">
    <property type="component" value="Unassembled WGS sequence"/>
</dbReference>
<evidence type="ECO:0000313" key="3">
    <source>
        <dbReference type="Proteomes" id="UP000474676"/>
    </source>
</evidence>
<feature type="domain" description="RNA polymerase sigma-70 ECF-like HTH" evidence="1">
    <location>
        <begin position="85"/>
        <end position="151"/>
    </location>
</feature>
<organism evidence="2 3">
    <name type="scientific">Hornefia butyriciproducens</name>
    <dbReference type="NCBI Taxonomy" id="2652293"/>
    <lineage>
        <taxon>Bacteria</taxon>
        <taxon>Bacillati</taxon>
        <taxon>Bacillota</taxon>
        <taxon>Clostridia</taxon>
        <taxon>Peptostreptococcales</taxon>
        <taxon>Anaerovoracaceae</taxon>
        <taxon>Hornefia</taxon>
    </lineage>
</organism>
<dbReference type="Gene3D" id="1.10.10.10">
    <property type="entry name" value="Winged helix-like DNA-binding domain superfamily/Winged helix DNA-binding domain"/>
    <property type="match status" value="1"/>
</dbReference>
<name>A0A6L5Y7D6_9FIRM</name>
<reference evidence="2 3" key="1">
    <citation type="submission" date="2019-08" db="EMBL/GenBank/DDBJ databases">
        <title>In-depth cultivation of the pig gut microbiome towards novel bacterial diversity and tailored functional studies.</title>
        <authorList>
            <person name="Wylensek D."/>
            <person name="Hitch T.C.A."/>
            <person name="Clavel T."/>
        </authorList>
    </citation>
    <scope>NUCLEOTIDE SEQUENCE [LARGE SCALE GENOMIC DNA]</scope>
    <source>
        <strain evidence="2 3">WCA-MUC-591-APC-3H</strain>
    </source>
</reference>
<protein>
    <submittedName>
        <fullName evidence="2">Sigma-70 family RNA polymerase sigma factor</fullName>
    </submittedName>
</protein>
<evidence type="ECO:0000313" key="2">
    <source>
        <dbReference type="EMBL" id="MST52408.1"/>
    </source>
</evidence>
<dbReference type="Pfam" id="PF07638">
    <property type="entry name" value="Sigma70_ECF"/>
    <property type="match status" value="1"/>
</dbReference>
<keyword evidence="3" id="KW-1185">Reference proteome</keyword>
<dbReference type="InterPro" id="IPR014284">
    <property type="entry name" value="RNA_pol_sigma-70_dom"/>
</dbReference>
<dbReference type="InterPro" id="IPR036388">
    <property type="entry name" value="WH-like_DNA-bd_sf"/>
</dbReference>
<sequence>MANLHLFEIQEEEMKKIRYEFITEEIVEIEISDEWGEKLKSVKREQWKLDKREERHSVNFADLDGKEEYFADSDDDPFAMIEEEKYRDYKVDHERRIAKAFSELSVSQRDLLKALYEDGMSKQEYADAIGVSSSAISHRLETIRKKLKKVLR</sequence>
<gene>
    <name evidence="2" type="ORF">FYJ64_08830</name>
</gene>
<accession>A0A6L5Y7D6</accession>
<dbReference type="GO" id="GO:0006352">
    <property type="term" value="P:DNA-templated transcription initiation"/>
    <property type="evidence" value="ECO:0007669"/>
    <property type="project" value="InterPro"/>
</dbReference>
<dbReference type="SUPFAM" id="SSF88659">
    <property type="entry name" value="Sigma3 and sigma4 domains of RNA polymerase sigma factors"/>
    <property type="match status" value="1"/>
</dbReference>
<dbReference type="GO" id="GO:0003700">
    <property type="term" value="F:DNA-binding transcription factor activity"/>
    <property type="evidence" value="ECO:0007669"/>
    <property type="project" value="InterPro"/>
</dbReference>
<dbReference type="InterPro" id="IPR013324">
    <property type="entry name" value="RNA_pol_sigma_r3/r4-like"/>
</dbReference>
<proteinExistence type="predicted"/>
<dbReference type="AlphaFoldDB" id="A0A6L5Y7D6"/>
<comment type="caution">
    <text evidence="2">The sequence shown here is derived from an EMBL/GenBank/DDBJ whole genome shotgun (WGS) entry which is preliminary data.</text>
</comment>